<dbReference type="InterPro" id="IPR050727">
    <property type="entry name" value="GH43_arabinanases"/>
</dbReference>
<dbReference type="EMBL" id="AP026800">
    <property type="protein sequence ID" value="BDR55259.1"/>
    <property type="molecule type" value="Genomic_DNA"/>
</dbReference>
<dbReference type="CDD" id="cd18832">
    <property type="entry name" value="GH43_GsAbnA-like"/>
    <property type="match status" value="1"/>
</dbReference>
<evidence type="ECO:0000313" key="9">
    <source>
        <dbReference type="EMBL" id="BDR55259.1"/>
    </source>
</evidence>
<reference evidence="9 10" key="1">
    <citation type="journal article" date="2023" name="Microbiol. Spectr.">
        <title>Symbiosis of Carpenter Bees with Uncharacterized Lactic Acid Bacteria Showing NAD Auxotrophy.</title>
        <authorList>
            <person name="Kawasaki S."/>
            <person name="Ozawa K."/>
            <person name="Mori T."/>
            <person name="Yamamoto A."/>
            <person name="Ito M."/>
            <person name="Ohkuma M."/>
            <person name="Sakamoto M."/>
            <person name="Matsutani M."/>
        </authorList>
    </citation>
    <scope>NUCLEOTIDE SEQUENCE [LARGE SCALE GENOMIC DNA]</scope>
    <source>
        <strain evidence="9 10">KimH</strain>
    </source>
</reference>
<keyword evidence="4" id="KW-0326">Glycosidase</keyword>
<comment type="similarity">
    <text evidence="2">Belongs to the glycosyl hydrolase 43 family.</text>
</comment>
<keyword evidence="6" id="KW-1133">Transmembrane helix</keyword>
<dbReference type="PANTHER" id="PTHR43301:SF3">
    <property type="entry name" value="ARABINAN ENDO-1,5-ALPHA-L-ARABINOSIDASE A-RELATED"/>
    <property type="match status" value="1"/>
</dbReference>
<evidence type="ECO:0000256" key="1">
    <source>
        <dbReference type="ARBA" id="ARBA00004834"/>
    </source>
</evidence>
<dbReference type="SUPFAM" id="SSF75005">
    <property type="entry name" value="Arabinanase/levansucrase/invertase"/>
    <property type="match status" value="1"/>
</dbReference>
<keyword evidence="10" id="KW-1185">Reference proteome</keyword>
<dbReference type="Pfam" id="PF16369">
    <property type="entry name" value="GH43_C"/>
    <property type="match status" value="1"/>
</dbReference>
<feature type="signal peptide" evidence="7">
    <location>
        <begin position="1"/>
        <end position="43"/>
    </location>
</feature>
<feature type="transmembrane region" description="Helical" evidence="6">
    <location>
        <begin position="1100"/>
        <end position="1123"/>
    </location>
</feature>
<dbReference type="Pfam" id="PF04616">
    <property type="entry name" value="Glyco_hydro_43"/>
    <property type="match status" value="1"/>
</dbReference>
<dbReference type="PANTHER" id="PTHR43301">
    <property type="entry name" value="ARABINAN ENDO-1,5-ALPHA-L-ARABINOSIDASE"/>
    <property type="match status" value="1"/>
</dbReference>
<dbReference type="Proteomes" id="UP001321748">
    <property type="component" value="Chromosome"/>
</dbReference>
<sequence length="1130" mass="119102">MRHISNYRKGISPGKLKAAWMLAWASCLALALAFAMLAPSALASQTSPRSGQPLPAPIVDYNFASLRAGDQTLANSGSEAAIGSARLLNAQDGAASAVLENGALAMQGDYYVKLPDGLLAQRSSVTISTVVKNDTFNASGPWTYLWSLGGTGQANQGSWATSTHTSLYTSITSHGNGAGETFFSASQNLSIDEYQTLTATIDGSTNEVTLYLDGSKVGSARASVNPAQFGNHTHNVIGQSRYPGVGDGFFHGSVKSFAVFDQALTPEQVAESLPAEGVSRLLASQLQELSLPASAQTDFALPASTAASQLQWTSSNPAAVSIDSAQHQARVHQSSQDQRVELTVSAQPLAGMAQPVQAVTRTFEIVIPQRVDADGLAAKVADAVQIDGANDVRGDFLLPTTLSLPAYQIEGTIAWKSANSKALSVEGPIAGSQNVAVKVQRPDCGDAISVALTATVSAANLPRPVTKQVNVSVQPLSAGADTSHTRVSSHDPSIVKANGKYYVFGSHRAWARSTDLKHWEPFTNNLSTDYENVFAAIWNAWPKQASNPDVAGNMWAPEVIWNKSMGKWCMYMSINGGGFPYQKSVMVLLTADDIEGDWTYVGPVIYSGFQASNVNQTDVPRVLGANADLTRYSSLEDTGLNMIDACVKYDDNGDMWMSFGSWFGGIWMIKLDPATGLRDYSTNYPTQANVSDAYYGHKLAGGFGNSGEGSALVKQGEWWYLMLSYGGLTQTGGYQMREFRSRSITGPYLDQNGNSAVYTRKLTDDKIVNRGLRIMSSVNQPGQHEAMTAQGGNAVLTDDDGAVYNVYHSRFVRTSGNLEEHQVRVNQMMTTADGWLVSSPYEYSQELGAAPSADLLPGEYEIAVHDPTSFYTGGAATAAGVYQARKLELKADGSLGGIARGTWKLNGSSLEIQANHAAAASKIHGHYVLALATQVDEYGQKRLVFSGVGGDVFTNAGADVPAAGGAVAVWGSRVLGDSSSPFVVCPTEDGDNPKPAQPGDAVDPAQDPVEHNNGGGMLPHDPGAPTAAPAPSVIVEESHPAQVVAGPSQHSEADPALASAAQAEIEKGGKSKASRVDPQNLSKTQVGAIADPELAKTGAFIGPVVVAGATSLALAVVCLALCVRTLSTRS</sequence>
<evidence type="ECO:0000256" key="6">
    <source>
        <dbReference type="SAM" id="Phobius"/>
    </source>
</evidence>
<comment type="pathway">
    <text evidence="1">Glycan metabolism; L-arabinan degradation.</text>
</comment>
<dbReference type="RefSeq" id="WP_317642757.1">
    <property type="nucleotide sequence ID" value="NZ_AP026800.1"/>
</dbReference>
<dbReference type="InterPro" id="IPR006710">
    <property type="entry name" value="Glyco_hydro_43"/>
</dbReference>
<dbReference type="Gene3D" id="2.60.120.200">
    <property type="match status" value="1"/>
</dbReference>
<evidence type="ECO:0000259" key="8">
    <source>
        <dbReference type="Pfam" id="PF16369"/>
    </source>
</evidence>
<evidence type="ECO:0000256" key="7">
    <source>
        <dbReference type="SAM" id="SignalP"/>
    </source>
</evidence>
<feature type="domain" description="Extracellular endo-alpha-(1-&gt;5)-L-arabinanase C-terminal" evidence="8">
    <location>
        <begin position="840"/>
        <end position="950"/>
    </location>
</feature>
<gene>
    <name evidence="9" type="ORF">KIMH_13700</name>
</gene>
<evidence type="ECO:0000313" key="10">
    <source>
        <dbReference type="Proteomes" id="UP001321748"/>
    </source>
</evidence>
<evidence type="ECO:0000256" key="2">
    <source>
        <dbReference type="ARBA" id="ARBA00009865"/>
    </source>
</evidence>
<dbReference type="Gene3D" id="2.115.10.20">
    <property type="entry name" value="Glycosyl hydrolase domain, family 43"/>
    <property type="match status" value="1"/>
</dbReference>
<dbReference type="SUPFAM" id="SSF49899">
    <property type="entry name" value="Concanavalin A-like lectins/glucanases"/>
    <property type="match status" value="1"/>
</dbReference>
<keyword evidence="7" id="KW-0732">Signal</keyword>
<keyword evidence="6" id="KW-0812">Transmembrane</keyword>
<accession>A0ABM8BEA3</accession>
<proteinExistence type="inferred from homology"/>
<evidence type="ECO:0000256" key="5">
    <source>
        <dbReference type="SAM" id="MobiDB-lite"/>
    </source>
</evidence>
<dbReference type="Gene3D" id="2.40.128.10">
    <property type="match status" value="1"/>
</dbReference>
<evidence type="ECO:0000256" key="4">
    <source>
        <dbReference type="ARBA" id="ARBA00023295"/>
    </source>
</evidence>
<organism evidence="9 10">
    <name type="scientific">Bombiscardovia apis</name>
    <dbReference type="NCBI Taxonomy" id="2932182"/>
    <lineage>
        <taxon>Bacteria</taxon>
        <taxon>Bacillati</taxon>
        <taxon>Actinomycetota</taxon>
        <taxon>Actinomycetes</taxon>
        <taxon>Bifidobacteriales</taxon>
        <taxon>Bifidobacteriaceae</taxon>
        <taxon>Bombiscardovia</taxon>
    </lineage>
</organism>
<keyword evidence="3" id="KW-0378">Hydrolase</keyword>
<dbReference type="InterPro" id="IPR032291">
    <property type="entry name" value="Abn2_C"/>
</dbReference>
<dbReference type="InterPro" id="IPR013320">
    <property type="entry name" value="ConA-like_dom_sf"/>
</dbReference>
<dbReference type="Pfam" id="PF13385">
    <property type="entry name" value="Laminin_G_3"/>
    <property type="match status" value="1"/>
</dbReference>
<feature type="region of interest" description="Disordered" evidence="5">
    <location>
        <begin position="981"/>
        <end position="1030"/>
    </location>
</feature>
<name>A0ABM8BEA3_9BIFI</name>
<feature type="chain" id="PRO_5046176372" description="Extracellular endo-alpha-(1-&gt;5)-L-arabinanase C-terminal domain-containing protein" evidence="7">
    <location>
        <begin position="44"/>
        <end position="1130"/>
    </location>
</feature>
<protein>
    <recommendedName>
        <fullName evidence="8">Extracellular endo-alpha-(1-&gt;5)-L-arabinanase C-terminal domain-containing protein</fullName>
    </recommendedName>
</protein>
<keyword evidence="6" id="KW-0472">Membrane</keyword>
<evidence type="ECO:0000256" key="3">
    <source>
        <dbReference type="ARBA" id="ARBA00022801"/>
    </source>
</evidence>
<dbReference type="InterPro" id="IPR023296">
    <property type="entry name" value="Glyco_hydro_beta-prop_sf"/>
</dbReference>